<dbReference type="Pfam" id="PF16059">
    <property type="entry name" value="MGA_dom"/>
    <property type="match status" value="1"/>
</dbReference>
<dbReference type="EMBL" id="CP012524">
    <property type="protein sequence ID" value="ALC41871.1"/>
    <property type="molecule type" value="Genomic_DNA"/>
</dbReference>
<feature type="region of interest" description="Disordered" evidence="1">
    <location>
        <begin position="223"/>
        <end position="252"/>
    </location>
</feature>
<dbReference type="InterPro" id="IPR032060">
    <property type="entry name" value="MGA_dom"/>
</dbReference>
<dbReference type="OrthoDB" id="6119313at2759"/>
<evidence type="ECO:0000313" key="3">
    <source>
        <dbReference type="EMBL" id="ALC41871.1"/>
    </source>
</evidence>
<feature type="compositionally biased region" description="Low complexity" evidence="1">
    <location>
        <begin position="1223"/>
        <end position="1238"/>
    </location>
</feature>
<dbReference type="OMA" id="CADMIND"/>
<feature type="domain" description="MGA conserved" evidence="2">
    <location>
        <begin position="769"/>
        <end position="818"/>
    </location>
</feature>
<dbReference type="PANTHER" id="PTHR24216">
    <property type="entry name" value="PAXILLIN-RELATED"/>
    <property type="match status" value="1"/>
</dbReference>
<feature type="compositionally biased region" description="Low complexity" evidence="1">
    <location>
        <begin position="911"/>
        <end position="924"/>
    </location>
</feature>
<feature type="compositionally biased region" description="Pro residues" evidence="1">
    <location>
        <begin position="1475"/>
        <end position="1497"/>
    </location>
</feature>
<evidence type="ECO:0000313" key="4">
    <source>
        <dbReference type="Proteomes" id="UP000494163"/>
    </source>
</evidence>
<feature type="region of interest" description="Disordered" evidence="1">
    <location>
        <begin position="901"/>
        <end position="924"/>
    </location>
</feature>
<sequence length="1704" mass="193036">MTLELPPIILRGKQLISYYKLKRKYPVSREFLHANWGNVKRFILYALKPRCVIRQYAWRKRNRVLLMRRSRLLLFDPRLKPMIKRRKANFKAWSSNLVQYYKRMGHVTEHEETELYGEELSKQMKQQLELLKNSNRGLALIEDANKNVEIKQVEPEQMEVEVEQQAEQVELQAETEEQQAAQVAAAEEQQADTLEAEEQTEVNVASEVVTTVKDVAEEQLVAKEAEKPAEKPAEQPAEKPAEQPAEKPAVGGSNFLDMLMSKVRVKNFAKESNFSQPKATTESNTQAKTKTVAVVPTPDEAVEEDLGFDDSAHQPGMLLTPLVPQRCQTQAGNSAFVSDALDTYMKQNNLEDNEERLLEPMYQDGRVTTHSVPPHMDMPAVPDSLQRLRTVGERRLYLQRCKSQKMGIINNEANIYRELQRKQQQRKVKLHAMQQLQSLQTAMPFTRQGWQAASYVSTERDRYYYQVMRIDGEMVRLPGSQGNNVQREKQPYSSRISPSELATRCGSHCLDAQIQSQLHVLPSLSKQKQRKLNEAPLPAVFRPCPLSQKPYQRPLDDDTAALLLAGGSMAVVSMPIVQLDVQPQLGRPLDEIAKRYLQHILPHHDITREWAEFATATLMTQNPCGRRKSFTFVIPYLNDRNHILVRRVVDRSEALDDCFKSGKPLKQLQQFEFRSQLPEQPDELALQCADMLGEMINTVAISCSENAFISEDAAAAAELATLRDEHIFEPPKKRWLKQPPANKRPNRQMRLAKELKRLNATIIDAAALAKDANKPCLKDFCQLGCICESLAAPRPTREHCGHAKCVLKCRCSRADLTRVVRVETDGRGLSNEDAFNLRRQATARLAKMEKDFTSTLVLTDNETLLINETQSDKKRRCTKAPKRYEDFDDSIDDDEANRTRTAKLAKKGSPQSSNQDNQEQQQQQQVVLKEHCSVKNADIMKLKHCQVALRRLPDVANLATFCMTHQLYKCFCGGLSSEGRPVIIEKEQAELPMPSYVPQLATRAHYSFEAPEVEPVPKKQSKAKAAVKKDAEPPAKATTPRPTVIKEAAPPAEPAVINEAEPPSSKSAPRTIAPKPEGKPFAKPVKPPKQPAVKAAEEALPECVPRFERPPELDIIFSYYRSRPYQCRRVISVPKNCYLRLNRKRSTRMRQQVERAETPQTLELLERRIAGAVRYYRLELERQRQSEEQQRQQQQQPEQPKEPPEPTVILVRDDSDEGDDPCSSSSAAPAASASNARARSAEPTTDSAAKRPRLDIQVPKISACYSLAEPTEAPACAISTPSSTPSDEDWQSMDASFFRSSYNEVIRNMNTLVSKKMQDIDLALQRESKIIPAPNEEILCIIKWTNFLAAFESEYVFIWDVQLSDGSSLMAATINNVMPPVVGAVAVSNTRFATNLSKLPLMARMLVRSRRNENTDRLAVVMQGRQQYWIVRGFLRYMEGNSCTKPTPETHPILTKKINVLCTLMVKQRIRDRPPQLPAPPQQPAPQPQPLPPVPVQPPTLSSIPAIPFSIVSLPMVKPPVIIAPPIVTPIVTPTIAPKDSVMNIRSNIEVRKVNQADVSELQIPELHDEDHRWLVLNLFDDFSHVFVPAFRDMISLDRIHNVMREAVGRNKVVKLQFFKDAPYDAFVTPSSRRKIYFGPVPLDMAPPVLVLLQSVDGKMMLREVYQNAHNIPVQRQQRTMAFWVLQISKQLHFELDLGVSASL</sequence>
<feature type="region of interest" description="Disordered" evidence="1">
    <location>
        <begin position="1011"/>
        <end position="1093"/>
    </location>
</feature>
<dbReference type="Proteomes" id="UP000494163">
    <property type="component" value="Chromosome 2R"/>
</dbReference>
<keyword evidence="4" id="KW-1185">Reference proteome</keyword>
<feature type="region of interest" description="Disordered" evidence="1">
    <location>
        <begin position="1184"/>
        <end position="1253"/>
    </location>
</feature>
<feature type="region of interest" description="Disordered" evidence="1">
    <location>
        <begin position="1473"/>
        <end position="1497"/>
    </location>
</feature>
<feature type="non-terminal residue" evidence="3">
    <location>
        <position position="1704"/>
    </location>
</feature>
<gene>
    <name evidence="3" type="ORF">Dbus_chr2Rg1450</name>
</gene>
<dbReference type="PANTHER" id="PTHR24216:SF8">
    <property type="entry name" value="PAXILLIN, ISOFORM F"/>
    <property type="match status" value="1"/>
</dbReference>
<feature type="compositionally biased region" description="Low complexity" evidence="1">
    <location>
        <begin position="172"/>
        <end position="188"/>
    </location>
</feature>
<dbReference type="STRING" id="30019.A0A0M4EA31"/>
<reference evidence="3 4" key="1">
    <citation type="submission" date="2015-08" db="EMBL/GenBank/DDBJ databases">
        <title>Ancestral chromatin configuration constrains chromatin evolution on differentiating sex chromosomes in Drosophila.</title>
        <authorList>
            <person name="Zhou Q."/>
            <person name="Bachtrog D."/>
        </authorList>
    </citation>
    <scope>NUCLEOTIDE SEQUENCE [LARGE SCALE GENOMIC DNA]</scope>
    <source>
        <tissue evidence="3">Whole larvae</tissue>
    </source>
</reference>
<feature type="compositionally biased region" description="Basic and acidic residues" evidence="1">
    <location>
        <begin position="223"/>
        <end position="245"/>
    </location>
</feature>
<accession>A0A0M4EA31</accession>
<name>A0A0M4EA31_DROBS</name>
<protein>
    <submittedName>
        <fullName evidence="3">CG3363</fullName>
    </submittedName>
</protein>
<organism evidence="3 4">
    <name type="scientific">Drosophila busckii</name>
    <name type="common">Fruit fly</name>
    <dbReference type="NCBI Taxonomy" id="30019"/>
    <lineage>
        <taxon>Eukaryota</taxon>
        <taxon>Metazoa</taxon>
        <taxon>Ecdysozoa</taxon>
        <taxon>Arthropoda</taxon>
        <taxon>Hexapoda</taxon>
        <taxon>Insecta</taxon>
        <taxon>Pterygota</taxon>
        <taxon>Neoptera</taxon>
        <taxon>Endopterygota</taxon>
        <taxon>Diptera</taxon>
        <taxon>Brachycera</taxon>
        <taxon>Muscomorpha</taxon>
        <taxon>Ephydroidea</taxon>
        <taxon>Drosophilidae</taxon>
        <taxon>Drosophila</taxon>
    </lineage>
</organism>
<feature type="region of interest" description="Disordered" evidence="1">
    <location>
        <begin position="172"/>
        <end position="202"/>
    </location>
</feature>
<evidence type="ECO:0000259" key="2">
    <source>
        <dbReference type="Pfam" id="PF16059"/>
    </source>
</evidence>
<evidence type="ECO:0000256" key="1">
    <source>
        <dbReference type="SAM" id="MobiDB-lite"/>
    </source>
</evidence>
<proteinExistence type="predicted"/>